<dbReference type="STRING" id="1561998.A0A1I7TAD2"/>
<comment type="subcellular location">
    <subcellularLocation>
        <location evidence="1">Membrane</location>
        <topology evidence="1">Multi-pass membrane protein</topology>
    </subcellularLocation>
</comment>
<dbReference type="PANTHER" id="PTHR31357:SF5">
    <property type="entry name" value="SERPENTINE RECEPTOR CLASS ALPHA-1-RELATED"/>
    <property type="match status" value="1"/>
</dbReference>
<evidence type="ECO:0000313" key="7">
    <source>
        <dbReference type="Proteomes" id="UP000095282"/>
    </source>
</evidence>
<feature type="transmembrane region" description="Helical" evidence="6">
    <location>
        <begin position="152"/>
        <end position="175"/>
    </location>
</feature>
<evidence type="ECO:0000256" key="4">
    <source>
        <dbReference type="ARBA" id="ARBA00023136"/>
    </source>
</evidence>
<keyword evidence="7" id="KW-1185">Reference proteome</keyword>
<organism evidence="7 8">
    <name type="scientific">Caenorhabditis tropicalis</name>
    <dbReference type="NCBI Taxonomy" id="1561998"/>
    <lineage>
        <taxon>Eukaryota</taxon>
        <taxon>Metazoa</taxon>
        <taxon>Ecdysozoa</taxon>
        <taxon>Nematoda</taxon>
        <taxon>Chromadorea</taxon>
        <taxon>Rhabditida</taxon>
        <taxon>Rhabditina</taxon>
        <taxon>Rhabditomorpha</taxon>
        <taxon>Rhabditoidea</taxon>
        <taxon>Rhabditidae</taxon>
        <taxon>Peloderinae</taxon>
        <taxon>Caenorhabditis</taxon>
    </lineage>
</organism>
<reference evidence="8" key="1">
    <citation type="submission" date="2016-11" db="UniProtKB">
        <authorList>
            <consortium name="WormBaseParasite"/>
        </authorList>
    </citation>
    <scope>IDENTIFICATION</scope>
</reference>
<dbReference type="AlphaFoldDB" id="A0A1I7TAD2"/>
<accession>A0A1I7TAD2</accession>
<dbReference type="eggNOG" id="ENOG502TGGE">
    <property type="taxonomic scope" value="Eukaryota"/>
</dbReference>
<evidence type="ECO:0000256" key="5">
    <source>
        <dbReference type="ARBA" id="ARBA00037994"/>
    </source>
</evidence>
<proteinExistence type="inferred from homology"/>
<dbReference type="PANTHER" id="PTHR31357">
    <property type="entry name" value="SERPENTINE RECEPTOR CLASS ALPHA-10"/>
    <property type="match status" value="1"/>
</dbReference>
<keyword evidence="3 6" id="KW-1133">Transmembrane helix</keyword>
<feature type="transmembrane region" description="Helical" evidence="6">
    <location>
        <begin position="63"/>
        <end position="83"/>
    </location>
</feature>
<dbReference type="GO" id="GO:0004930">
    <property type="term" value="F:G protein-coupled receptor activity"/>
    <property type="evidence" value="ECO:0007669"/>
    <property type="project" value="InterPro"/>
</dbReference>
<comment type="similarity">
    <text evidence="5">Belongs to the nematode receptor-like protein sra family.</text>
</comment>
<dbReference type="Gene3D" id="1.20.1070.10">
    <property type="entry name" value="Rhodopsin 7-helix transmembrane proteins"/>
    <property type="match status" value="1"/>
</dbReference>
<evidence type="ECO:0000313" key="8">
    <source>
        <dbReference type="WBParaSite" id="Csp11.Scaffold563.g3991.t1"/>
    </source>
</evidence>
<feature type="transmembrane region" description="Helical" evidence="6">
    <location>
        <begin position="195"/>
        <end position="217"/>
    </location>
</feature>
<dbReference type="PRINTS" id="PR00697">
    <property type="entry name" value="TMPROTEINSRA"/>
</dbReference>
<evidence type="ECO:0000256" key="1">
    <source>
        <dbReference type="ARBA" id="ARBA00004141"/>
    </source>
</evidence>
<keyword evidence="4 6" id="KW-0472">Membrane</keyword>
<evidence type="ECO:0000256" key="3">
    <source>
        <dbReference type="ARBA" id="ARBA00022989"/>
    </source>
</evidence>
<dbReference type="WBParaSite" id="Csp11.Scaffold563.g3991.t1">
    <property type="protein sequence ID" value="Csp11.Scaffold563.g3991.t1"/>
    <property type="gene ID" value="Csp11.Scaffold563.g3991"/>
</dbReference>
<dbReference type="GO" id="GO:0004984">
    <property type="term" value="F:olfactory receptor activity"/>
    <property type="evidence" value="ECO:0007669"/>
    <property type="project" value="TreeGrafter"/>
</dbReference>
<evidence type="ECO:0000256" key="2">
    <source>
        <dbReference type="ARBA" id="ARBA00022692"/>
    </source>
</evidence>
<feature type="transmembrane region" description="Helical" evidence="6">
    <location>
        <begin position="109"/>
        <end position="131"/>
    </location>
</feature>
<keyword evidence="2 6" id="KW-0812">Transmembrane</keyword>
<name>A0A1I7TAD2_9PELO</name>
<dbReference type="InterPro" id="IPR000344">
    <property type="entry name" value="7TM_GPCR_serpentine_rcpt_Sra"/>
</dbReference>
<dbReference type="Pfam" id="PF02117">
    <property type="entry name" value="7TM_GPCR_Sra"/>
    <property type="match status" value="1"/>
</dbReference>
<dbReference type="GO" id="GO:0016020">
    <property type="term" value="C:membrane"/>
    <property type="evidence" value="ECO:0007669"/>
    <property type="project" value="UniProtKB-SubCell"/>
</dbReference>
<evidence type="ECO:0000256" key="6">
    <source>
        <dbReference type="SAM" id="Phobius"/>
    </source>
</evidence>
<protein>
    <submittedName>
        <fullName evidence="8">G_PROTEIN_RECEP_F1_2 domain-containing protein</fullName>
    </submittedName>
</protein>
<dbReference type="InterPro" id="IPR051080">
    <property type="entry name" value="Nematode_rcpt-like_serp_alpha"/>
</dbReference>
<dbReference type="Proteomes" id="UP000095282">
    <property type="component" value="Unplaced"/>
</dbReference>
<sequence length="252" mass="29505">MFYKGLFLVDRPCEWQISEYDCVPYTLLLYTGTSGMILSQTGVLIERALATFHPDYNATISRFVGFFISTLVLVISSLTYRIILWDDPLDGFVHSCFVPATHSAQRANWFLFISVLLTLFNLIASMAVMYYNKRLEYSIRYKVRERFKKREAIDSTHTICIVSMSQFLTMLIYSMGVLLLRYYQQVIGLQMFFSLIAWIYTVPYSALLFPLILIYRIRATKLFRTKKIQSITSTKQTQIEHINQITSMWNDK</sequence>